<dbReference type="InterPro" id="IPR023193">
    <property type="entry name" value="EPSP_synthase_CS"/>
</dbReference>
<keyword evidence="5 8" id="KW-0808">Transferase</keyword>
<feature type="domain" description="Enolpyruvate transferase" evidence="9">
    <location>
        <begin position="20"/>
        <end position="459"/>
    </location>
</feature>
<protein>
    <recommendedName>
        <fullName evidence="3 8">3-phosphoshikimate 1-carboxyvinyltransferase</fullName>
        <ecNumber evidence="3 8">2.5.1.19</ecNumber>
    </recommendedName>
</protein>
<comment type="catalytic activity">
    <reaction evidence="7">
        <text>3-phosphoshikimate + phosphoenolpyruvate = 5-O-(1-carboxyvinyl)-3-phosphoshikimate + phosphate</text>
        <dbReference type="Rhea" id="RHEA:21256"/>
        <dbReference type="ChEBI" id="CHEBI:43474"/>
        <dbReference type="ChEBI" id="CHEBI:57701"/>
        <dbReference type="ChEBI" id="CHEBI:58702"/>
        <dbReference type="ChEBI" id="CHEBI:145989"/>
        <dbReference type="EC" id="2.5.1.19"/>
    </reaction>
    <physiologicalReaction direction="left-to-right" evidence="7">
        <dbReference type="Rhea" id="RHEA:21257"/>
    </physiologicalReaction>
</comment>
<dbReference type="GO" id="GO:0008652">
    <property type="term" value="P:amino acid biosynthetic process"/>
    <property type="evidence" value="ECO:0007669"/>
    <property type="project" value="UniProtKB-KW"/>
</dbReference>
<evidence type="ECO:0000256" key="2">
    <source>
        <dbReference type="ARBA" id="ARBA00009948"/>
    </source>
</evidence>
<dbReference type="Pfam" id="PF00275">
    <property type="entry name" value="EPSP_synthase"/>
    <property type="match status" value="1"/>
</dbReference>
<dbReference type="Gene3D" id="3.65.10.10">
    <property type="entry name" value="Enolpyruvate transferase domain"/>
    <property type="match status" value="2"/>
</dbReference>
<keyword evidence="6 8" id="KW-0057">Aromatic amino acid biosynthesis</keyword>
<dbReference type="UniPathway" id="UPA00053">
    <property type="reaction ID" value="UER00089"/>
</dbReference>
<dbReference type="FunFam" id="3.65.10.10:FF:000004">
    <property type="entry name" value="3-phosphoshikimate 1-carboxyvinyltransferase"/>
    <property type="match status" value="1"/>
</dbReference>
<dbReference type="CDD" id="cd01556">
    <property type="entry name" value="EPSP_synthase"/>
    <property type="match status" value="1"/>
</dbReference>
<dbReference type="EMBL" id="CAJNNV010000039">
    <property type="protein sequence ID" value="CAE8581165.1"/>
    <property type="molecule type" value="Genomic_DNA"/>
</dbReference>
<evidence type="ECO:0000256" key="6">
    <source>
        <dbReference type="ARBA" id="ARBA00023141"/>
    </source>
</evidence>
<evidence type="ECO:0000313" key="12">
    <source>
        <dbReference type="Proteomes" id="UP000654075"/>
    </source>
</evidence>
<sequence>MAAEAPPPKKEKKMEQLTLEPIQRLTGTIVLPGSKSLSNRALLLAALSKGTTTVENLLDSDDIRAMLGALETLGVQVDESARHTEKRVVIQGVGGPFDVSGRSEACEMMLGNAGTAMRPLAGVVCACKGKFVLDGTARMRERPIQDLIDGLRQLGSPVECTQNPPYGGCPPVRVDADGIEGGKCVISGKISSQYISSLLMAAPLAKTGPVIIEVKDELVSKPYVDMTIGLMKQFGVIVEVEELSEDKNAPRPRYTVRGGQCYVSPGTYYVEGDASGASYFLGGAAITGGPVTVEGCGSTSVQGDIKFANVLEQMGCTVEWKPNSITVSRKTDGSQPLKGVDVDCGEIPDAAMTLTVIALFAQDGKPTAVRNVYNWRVKETERMKAIVTELGKLGAEVEEGRDYCIVQPLASIKPNVLIDTYDDHRMAMCFSLAACGGQPVIINDPACTAKTFPTYFDELRSLLSSS</sequence>
<dbReference type="AlphaFoldDB" id="A0A813CZ13"/>
<dbReference type="PROSITE" id="PS00885">
    <property type="entry name" value="EPSP_SYNTHASE_2"/>
    <property type="match status" value="1"/>
</dbReference>
<dbReference type="EC" id="2.5.1.19" evidence="3 8"/>
<evidence type="ECO:0000256" key="4">
    <source>
        <dbReference type="ARBA" id="ARBA00022605"/>
    </source>
</evidence>
<proteinExistence type="inferred from homology"/>
<dbReference type="GO" id="GO:0009423">
    <property type="term" value="P:chorismate biosynthetic process"/>
    <property type="evidence" value="ECO:0007669"/>
    <property type="project" value="UniProtKB-UniRule"/>
</dbReference>
<dbReference type="OMA" id="YEDHRMA"/>
<evidence type="ECO:0000259" key="9">
    <source>
        <dbReference type="Pfam" id="PF00275"/>
    </source>
</evidence>
<evidence type="ECO:0000313" key="11">
    <source>
        <dbReference type="EMBL" id="CAE8694318.1"/>
    </source>
</evidence>
<dbReference type="SUPFAM" id="SSF55205">
    <property type="entry name" value="EPT/RTPC-like"/>
    <property type="match status" value="1"/>
</dbReference>
<dbReference type="InterPro" id="IPR001986">
    <property type="entry name" value="Enolpyruvate_Tfrase_dom"/>
</dbReference>
<comment type="pathway">
    <text evidence="1 8">Metabolic intermediate biosynthesis; chorismate biosynthesis; chorismate from D-erythrose 4-phosphate and phosphoenolpyruvate: step 6/7.</text>
</comment>
<keyword evidence="4 8" id="KW-0028">Amino-acid biosynthesis</keyword>
<organism evidence="10 12">
    <name type="scientific">Polarella glacialis</name>
    <name type="common">Dinoflagellate</name>
    <dbReference type="NCBI Taxonomy" id="89957"/>
    <lineage>
        <taxon>Eukaryota</taxon>
        <taxon>Sar</taxon>
        <taxon>Alveolata</taxon>
        <taxon>Dinophyceae</taxon>
        <taxon>Suessiales</taxon>
        <taxon>Suessiaceae</taxon>
        <taxon>Polarella</taxon>
    </lineage>
</organism>
<dbReference type="OrthoDB" id="197068at2759"/>
<dbReference type="PIRSF" id="PIRSF000505">
    <property type="entry name" value="EPSPS"/>
    <property type="match status" value="1"/>
</dbReference>
<evidence type="ECO:0000256" key="1">
    <source>
        <dbReference type="ARBA" id="ARBA00004811"/>
    </source>
</evidence>
<evidence type="ECO:0000313" key="10">
    <source>
        <dbReference type="EMBL" id="CAE8581165.1"/>
    </source>
</evidence>
<dbReference type="PANTHER" id="PTHR21090">
    <property type="entry name" value="AROM/DEHYDROQUINATE SYNTHASE"/>
    <property type="match status" value="1"/>
</dbReference>
<dbReference type="HAMAP" id="MF_00210">
    <property type="entry name" value="EPSP_synth"/>
    <property type="match status" value="1"/>
</dbReference>
<dbReference type="GO" id="GO:0009073">
    <property type="term" value="P:aromatic amino acid family biosynthetic process"/>
    <property type="evidence" value="ECO:0007669"/>
    <property type="project" value="UniProtKB-UniRule"/>
</dbReference>
<dbReference type="Proteomes" id="UP000626109">
    <property type="component" value="Unassembled WGS sequence"/>
</dbReference>
<dbReference type="EMBL" id="CAJNNW010028027">
    <property type="protein sequence ID" value="CAE8694318.1"/>
    <property type="molecule type" value="Genomic_DNA"/>
</dbReference>
<evidence type="ECO:0000256" key="5">
    <source>
        <dbReference type="ARBA" id="ARBA00022679"/>
    </source>
</evidence>
<dbReference type="InterPro" id="IPR006264">
    <property type="entry name" value="EPSP_synthase"/>
</dbReference>
<dbReference type="Proteomes" id="UP000654075">
    <property type="component" value="Unassembled WGS sequence"/>
</dbReference>
<keyword evidence="12" id="KW-1185">Reference proteome</keyword>
<evidence type="ECO:0000256" key="7">
    <source>
        <dbReference type="ARBA" id="ARBA00044633"/>
    </source>
</evidence>
<dbReference type="InterPro" id="IPR036968">
    <property type="entry name" value="Enolpyruvate_Tfrase_sf"/>
</dbReference>
<evidence type="ECO:0000256" key="3">
    <source>
        <dbReference type="ARBA" id="ARBA00012450"/>
    </source>
</evidence>
<dbReference type="GO" id="GO:0003866">
    <property type="term" value="F:3-phosphoshikimate 1-carboxyvinyltransferase activity"/>
    <property type="evidence" value="ECO:0007669"/>
    <property type="project" value="UniProtKB-UniRule"/>
</dbReference>
<reference evidence="10" key="1">
    <citation type="submission" date="2021-02" db="EMBL/GenBank/DDBJ databases">
        <authorList>
            <person name="Dougan E. K."/>
            <person name="Rhodes N."/>
            <person name="Thang M."/>
            <person name="Chan C."/>
        </authorList>
    </citation>
    <scope>NUCLEOTIDE SEQUENCE</scope>
</reference>
<dbReference type="InterPro" id="IPR013792">
    <property type="entry name" value="RNA3'P_cycl/enolpyr_Trfase_a/b"/>
</dbReference>
<dbReference type="NCBIfam" id="TIGR01356">
    <property type="entry name" value="aroA"/>
    <property type="match status" value="1"/>
</dbReference>
<comment type="similarity">
    <text evidence="2 8">Belongs to the EPSP synthase family.</text>
</comment>
<evidence type="ECO:0000256" key="8">
    <source>
        <dbReference type="RuleBase" id="RU004164"/>
    </source>
</evidence>
<gene>
    <name evidence="10" type="ORF">PGLA1383_LOCUS194</name>
    <name evidence="11" type="ORF">PGLA2088_LOCUS28796</name>
</gene>
<name>A0A813CZ13_POLGL</name>
<dbReference type="PANTHER" id="PTHR21090:SF5">
    <property type="entry name" value="PENTAFUNCTIONAL AROM POLYPEPTIDE"/>
    <property type="match status" value="1"/>
</dbReference>
<accession>A0A813CZ13</accession>
<comment type="caution">
    <text evidence="10">The sequence shown here is derived from an EMBL/GenBank/DDBJ whole genome shotgun (WGS) entry which is preliminary data.</text>
</comment>